<protein>
    <recommendedName>
        <fullName evidence="4">S-adenosyl-L-methionine-dependent methyltransferase</fullName>
    </recommendedName>
</protein>
<dbReference type="GO" id="GO:0008168">
    <property type="term" value="F:methyltransferase activity"/>
    <property type="evidence" value="ECO:0007669"/>
    <property type="project" value="TreeGrafter"/>
</dbReference>
<dbReference type="PANTHER" id="PTHR43591:SF24">
    <property type="entry name" value="2-METHOXY-6-POLYPRENYL-1,4-BENZOQUINOL METHYLASE, MITOCHONDRIAL"/>
    <property type="match status" value="1"/>
</dbReference>
<proteinExistence type="predicted"/>
<dbReference type="CDD" id="cd02440">
    <property type="entry name" value="AdoMet_MTases"/>
    <property type="match status" value="1"/>
</dbReference>
<evidence type="ECO:0000256" key="1">
    <source>
        <dbReference type="SAM" id="MobiDB-lite"/>
    </source>
</evidence>
<name>A0A8H7PH90_9FUNG</name>
<dbReference type="Pfam" id="PF13489">
    <property type="entry name" value="Methyltransf_23"/>
    <property type="match status" value="1"/>
</dbReference>
<dbReference type="OrthoDB" id="2013972at2759"/>
<keyword evidence="3" id="KW-1185">Reference proteome</keyword>
<feature type="compositionally biased region" description="Polar residues" evidence="1">
    <location>
        <begin position="9"/>
        <end position="28"/>
    </location>
</feature>
<dbReference type="EMBL" id="JAEPRA010000017">
    <property type="protein sequence ID" value="KAG2173984.1"/>
    <property type="molecule type" value="Genomic_DNA"/>
</dbReference>
<comment type="caution">
    <text evidence="2">The sequence shown here is derived from an EMBL/GenBank/DDBJ whole genome shotgun (WGS) entry which is preliminary data.</text>
</comment>
<organism evidence="2 3">
    <name type="scientific">Umbelopsis vinacea</name>
    <dbReference type="NCBI Taxonomy" id="44442"/>
    <lineage>
        <taxon>Eukaryota</taxon>
        <taxon>Fungi</taxon>
        <taxon>Fungi incertae sedis</taxon>
        <taxon>Mucoromycota</taxon>
        <taxon>Mucoromycotina</taxon>
        <taxon>Umbelopsidomycetes</taxon>
        <taxon>Umbelopsidales</taxon>
        <taxon>Umbelopsidaceae</taxon>
        <taxon>Umbelopsis</taxon>
    </lineage>
</organism>
<dbReference type="SUPFAM" id="SSF53335">
    <property type="entry name" value="S-adenosyl-L-methionine-dependent methyltransferases"/>
    <property type="match status" value="1"/>
</dbReference>
<evidence type="ECO:0000313" key="2">
    <source>
        <dbReference type="EMBL" id="KAG2173984.1"/>
    </source>
</evidence>
<evidence type="ECO:0008006" key="4">
    <source>
        <dbReference type="Google" id="ProtNLM"/>
    </source>
</evidence>
<dbReference type="PANTHER" id="PTHR43591">
    <property type="entry name" value="METHYLTRANSFERASE"/>
    <property type="match status" value="1"/>
</dbReference>
<accession>A0A8H7PH90</accession>
<gene>
    <name evidence="2" type="ORF">INT44_000098</name>
</gene>
<sequence>MGNVPPTPASRSQSLPVTRPASETSSTRRYGRQSLPGTNLMQNAKKRLQRNLEQVRQSTPSFHSVSSAADALSQQSTPSACNSDTSYFHPNYKSLSSDQLVSCISQQNRPFHNFGNAKYSLPCDEEEQDRMMTLHFLVKHMFNGNFSAPVHHLLNEKRPNGEKFNVLDVGCGPGTWTLEMATEYPEADFYGMDIAEIYPKTIKPANSHFLQDDILTCTQFKDEMFDYIFVRHVYGCFSVVEWDILMKVLLRLLKPGGYVEFREINPMVQDPGPITADIVNTLFITTLRTTRNIDPALAQHLTSIITNAGFDDLHHELVRVGSGWGECGDIAVNNLASAIRAYGIWLGPAVGINTSELERRISILVEEGPLYRSYFNWHMAWARKPQSNRNSDNVAEWEGINDFIHGYVE</sequence>
<dbReference type="Proteomes" id="UP000612746">
    <property type="component" value="Unassembled WGS sequence"/>
</dbReference>
<evidence type="ECO:0000313" key="3">
    <source>
        <dbReference type="Proteomes" id="UP000612746"/>
    </source>
</evidence>
<dbReference type="AlphaFoldDB" id="A0A8H7PH90"/>
<feature type="compositionally biased region" description="Polar residues" evidence="1">
    <location>
        <begin position="51"/>
        <end position="80"/>
    </location>
</feature>
<dbReference type="Gene3D" id="3.40.50.150">
    <property type="entry name" value="Vaccinia Virus protein VP39"/>
    <property type="match status" value="1"/>
</dbReference>
<feature type="region of interest" description="Disordered" evidence="1">
    <location>
        <begin position="1"/>
        <end position="80"/>
    </location>
</feature>
<reference evidence="2" key="1">
    <citation type="submission" date="2020-12" db="EMBL/GenBank/DDBJ databases">
        <title>Metabolic potential, ecology and presence of endohyphal bacteria is reflected in genomic diversity of Mucoromycotina.</title>
        <authorList>
            <person name="Muszewska A."/>
            <person name="Okrasinska A."/>
            <person name="Steczkiewicz K."/>
            <person name="Drgas O."/>
            <person name="Orlowska M."/>
            <person name="Perlinska-Lenart U."/>
            <person name="Aleksandrzak-Piekarczyk T."/>
            <person name="Szatraj K."/>
            <person name="Zielenkiewicz U."/>
            <person name="Pilsyk S."/>
            <person name="Malc E."/>
            <person name="Mieczkowski P."/>
            <person name="Kruszewska J.S."/>
            <person name="Biernat P."/>
            <person name="Pawlowska J."/>
        </authorList>
    </citation>
    <scope>NUCLEOTIDE SEQUENCE</scope>
    <source>
        <strain evidence="2">WA0000051536</strain>
    </source>
</reference>
<dbReference type="InterPro" id="IPR029063">
    <property type="entry name" value="SAM-dependent_MTases_sf"/>
</dbReference>